<dbReference type="KEGG" id="tped:TPE_0920"/>
<evidence type="ECO:0000256" key="1">
    <source>
        <dbReference type="SAM" id="Phobius"/>
    </source>
</evidence>
<keyword evidence="1" id="KW-0812">Transmembrane</keyword>
<dbReference type="RefSeq" id="WP_020964716.1">
    <property type="nucleotide sequence ID" value="NC_022097.1"/>
</dbReference>
<protein>
    <recommendedName>
        <fullName evidence="4">DUF3784 domain-containing protein</fullName>
    </recommendedName>
</protein>
<evidence type="ECO:0000313" key="3">
    <source>
        <dbReference type="Proteomes" id="UP000015620"/>
    </source>
</evidence>
<name>S6A3B6_9SPIR</name>
<sequence length="110" mass="12112">MYTMIAFFLSGVVMSIFGVLIRECKCYNLIAGYNTMPAEKKKSYNPQQLAGKTGIFLYCIGAFTVIFGIILHFAECSKLLTAAVTLVYSVILIIAVVLFIVKEAKGLNDI</sequence>
<dbReference type="Pfam" id="PF12650">
    <property type="entry name" value="DUF3784"/>
    <property type="match status" value="1"/>
</dbReference>
<dbReference type="Proteomes" id="UP000015620">
    <property type="component" value="Chromosome"/>
</dbReference>
<feature type="transmembrane region" description="Helical" evidence="1">
    <location>
        <begin position="80"/>
        <end position="101"/>
    </location>
</feature>
<dbReference type="AlphaFoldDB" id="S6A3B6"/>
<feature type="transmembrane region" description="Helical" evidence="1">
    <location>
        <begin position="55"/>
        <end position="74"/>
    </location>
</feature>
<proteinExistence type="predicted"/>
<dbReference type="OrthoDB" id="2082701at2"/>
<accession>S6A3B6</accession>
<dbReference type="InterPro" id="IPR017259">
    <property type="entry name" value="UCP037672"/>
</dbReference>
<reference evidence="2 3" key="1">
    <citation type="journal article" date="2013" name="PLoS ONE">
        <title>Genome-Wide Relatedness of Treponema pedis, from Gingiva and Necrotic Skin Lesions of Pigs, with the Human Oral Pathogen Treponema denticola.</title>
        <authorList>
            <person name="Svartstrom O."/>
            <person name="Mushtaq M."/>
            <person name="Pringle M."/>
            <person name="Segerman B."/>
        </authorList>
    </citation>
    <scope>NUCLEOTIDE SEQUENCE [LARGE SCALE GENOMIC DNA]</scope>
    <source>
        <strain evidence="2">T A4</strain>
    </source>
</reference>
<evidence type="ECO:0008006" key="4">
    <source>
        <dbReference type="Google" id="ProtNLM"/>
    </source>
</evidence>
<evidence type="ECO:0000313" key="2">
    <source>
        <dbReference type="EMBL" id="AGT43416.1"/>
    </source>
</evidence>
<feature type="transmembrane region" description="Helical" evidence="1">
    <location>
        <begin position="6"/>
        <end position="34"/>
    </location>
</feature>
<keyword evidence="3" id="KW-1185">Reference proteome</keyword>
<dbReference type="HOGENOM" id="CLU_160076_0_0_12"/>
<keyword evidence="1" id="KW-0472">Membrane</keyword>
<dbReference type="GeneID" id="301089565"/>
<dbReference type="STRING" id="1291379.TPE_0920"/>
<gene>
    <name evidence="2" type="ORF">TPE_0920</name>
</gene>
<keyword evidence="1" id="KW-1133">Transmembrane helix</keyword>
<dbReference type="EMBL" id="CP004120">
    <property type="protein sequence ID" value="AGT43416.1"/>
    <property type="molecule type" value="Genomic_DNA"/>
</dbReference>
<organism evidence="2 3">
    <name type="scientific">Treponema pedis str. T A4</name>
    <dbReference type="NCBI Taxonomy" id="1291379"/>
    <lineage>
        <taxon>Bacteria</taxon>
        <taxon>Pseudomonadati</taxon>
        <taxon>Spirochaetota</taxon>
        <taxon>Spirochaetia</taxon>
        <taxon>Spirochaetales</taxon>
        <taxon>Treponemataceae</taxon>
        <taxon>Treponema</taxon>
    </lineage>
</organism>
<dbReference type="PATRIC" id="fig|1291379.3.peg.916"/>